<reference evidence="2 3" key="1">
    <citation type="submission" date="2019-05" db="EMBL/GenBank/DDBJ databases">
        <title>Another draft genome of Portunus trituberculatus and its Hox gene families provides insights of decapod evolution.</title>
        <authorList>
            <person name="Jeong J.-H."/>
            <person name="Song I."/>
            <person name="Kim S."/>
            <person name="Choi T."/>
            <person name="Kim D."/>
            <person name="Ryu S."/>
            <person name="Kim W."/>
        </authorList>
    </citation>
    <scope>NUCLEOTIDE SEQUENCE [LARGE SCALE GENOMIC DNA]</scope>
    <source>
        <tissue evidence="2">Muscle</tissue>
    </source>
</reference>
<feature type="region of interest" description="Disordered" evidence="1">
    <location>
        <begin position="1"/>
        <end position="26"/>
    </location>
</feature>
<evidence type="ECO:0000313" key="3">
    <source>
        <dbReference type="Proteomes" id="UP000324222"/>
    </source>
</evidence>
<feature type="region of interest" description="Disordered" evidence="1">
    <location>
        <begin position="40"/>
        <end position="77"/>
    </location>
</feature>
<keyword evidence="3" id="KW-1185">Reference proteome</keyword>
<proteinExistence type="predicted"/>
<comment type="caution">
    <text evidence="2">The sequence shown here is derived from an EMBL/GenBank/DDBJ whole genome shotgun (WGS) entry which is preliminary data.</text>
</comment>
<sequence>MFAPPNLSIIISSSPPPNPLSISSQSFPLRVPSIPQHLAIQEHTSLTHSPFHSPARRSPVLTPTSSSAPPGGLAEWRRKCTISSTTLHPTVHHPPVPVPRVVPYPVGYFSLNPTGG</sequence>
<dbReference type="Proteomes" id="UP000324222">
    <property type="component" value="Unassembled WGS sequence"/>
</dbReference>
<dbReference type="EMBL" id="VSRR010047584">
    <property type="protein sequence ID" value="MPC78100.1"/>
    <property type="molecule type" value="Genomic_DNA"/>
</dbReference>
<evidence type="ECO:0000256" key="1">
    <source>
        <dbReference type="SAM" id="MobiDB-lite"/>
    </source>
</evidence>
<feature type="compositionally biased region" description="Low complexity" evidence="1">
    <location>
        <begin position="1"/>
        <end position="13"/>
    </location>
</feature>
<gene>
    <name evidence="2" type="ORF">E2C01_072578</name>
</gene>
<protein>
    <submittedName>
        <fullName evidence="2">Uncharacterized protein</fullName>
    </submittedName>
</protein>
<accession>A0A5B7I088</accession>
<dbReference type="AlphaFoldDB" id="A0A5B7I088"/>
<name>A0A5B7I088_PORTR</name>
<evidence type="ECO:0000313" key="2">
    <source>
        <dbReference type="EMBL" id="MPC78100.1"/>
    </source>
</evidence>
<organism evidence="2 3">
    <name type="scientific">Portunus trituberculatus</name>
    <name type="common">Swimming crab</name>
    <name type="synonym">Neptunus trituberculatus</name>
    <dbReference type="NCBI Taxonomy" id="210409"/>
    <lineage>
        <taxon>Eukaryota</taxon>
        <taxon>Metazoa</taxon>
        <taxon>Ecdysozoa</taxon>
        <taxon>Arthropoda</taxon>
        <taxon>Crustacea</taxon>
        <taxon>Multicrustacea</taxon>
        <taxon>Malacostraca</taxon>
        <taxon>Eumalacostraca</taxon>
        <taxon>Eucarida</taxon>
        <taxon>Decapoda</taxon>
        <taxon>Pleocyemata</taxon>
        <taxon>Brachyura</taxon>
        <taxon>Eubrachyura</taxon>
        <taxon>Portunoidea</taxon>
        <taxon>Portunidae</taxon>
        <taxon>Portuninae</taxon>
        <taxon>Portunus</taxon>
    </lineage>
</organism>